<sequence>MLAQQGGLCAVCRTVPGTFVDHCHRTGAVRGILCFNCDNGLGHFGDNLVLLELAALYLDGEVLWPEFVVLPEQRDGGVVPPTRGHHLGQRYQVRHEDVERMVAAQRGLCVVCWDRPPEHVDHCHRTGEVRYALCLPCNTGIGRFRDDAAVVWRALAYVEAGAGDVGEALVAEAEVSDAELEALVRAEEELRSEFYRQVTRVGWRPARAGRGGRAVRAGVARGCGARTRVGACGCGAEEFSGRSSPAACPVPRCPGGVLGRRPVARRGRTMTVPG</sequence>
<dbReference type="InterPro" id="IPR004211">
    <property type="entry name" value="Endonuclease_7"/>
</dbReference>
<evidence type="ECO:0000313" key="1">
    <source>
        <dbReference type="EMBL" id="GAA1630212.1"/>
    </source>
</evidence>
<dbReference type="InterPro" id="IPR044925">
    <property type="entry name" value="His-Me_finger_sf"/>
</dbReference>
<keyword evidence="2" id="KW-1185">Reference proteome</keyword>
<dbReference type="Gene3D" id="3.40.1800.10">
    <property type="entry name" value="His-Me finger endonucleases"/>
    <property type="match status" value="2"/>
</dbReference>
<dbReference type="Pfam" id="PF02945">
    <property type="entry name" value="Endonuclease_7"/>
    <property type="match status" value="2"/>
</dbReference>
<accession>A0ABN2F6N0</accession>
<organism evidence="1 2">
    <name type="scientific">Nonomuraea maheshkhaliensis</name>
    <dbReference type="NCBI Taxonomy" id="419590"/>
    <lineage>
        <taxon>Bacteria</taxon>
        <taxon>Bacillati</taxon>
        <taxon>Actinomycetota</taxon>
        <taxon>Actinomycetes</taxon>
        <taxon>Streptosporangiales</taxon>
        <taxon>Streptosporangiaceae</taxon>
        <taxon>Nonomuraea</taxon>
    </lineage>
</organism>
<proteinExistence type="predicted"/>
<dbReference type="EMBL" id="BAAAMU010000017">
    <property type="protein sequence ID" value="GAA1630212.1"/>
    <property type="molecule type" value="Genomic_DNA"/>
</dbReference>
<reference evidence="1 2" key="1">
    <citation type="journal article" date="2019" name="Int. J. Syst. Evol. Microbiol.">
        <title>The Global Catalogue of Microorganisms (GCM) 10K type strain sequencing project: providing services to taxonomists for standard genome sequencing and annotation.</title>
        <authorList>
            <consortium name="The Broad Institute Genomics Platform"/>
            <consortium name="The Broad Institute Genome Sequencing Center for Infectious Disease"/>
            <person name="Wu L."/>
            <person name="Ma J."/>
        </authorList>
    </citation>
    <scope>NUCLEOTIDE SEQUENCE [LARGE SCALE GENOMIC DNA]</scope>
    <source>
        <strain evidence="1 2">JCM 13929</strain>
    </source>
</reference>
<protein>
    <recommendedName>
        <fullName evidence="3">Recombination endonuclease VII</fullName>
    </recommendedName>
</protein>
<evidence type="ECO:0008006" key="3">
    <source>
        <dbReference type="Google" id="ProtNLM"/>
    </source>
</evidence>
<dbReference type="Proteomes" id="UP001500064">
    <property type="component" value="Unassembled WGS sequence"/>
</dbReference>
<gene>
    <name evidence="1" type="ORF">GCM10009733_028710</name>
</gene>
<dbReference type="InterPro" id="IPR038563">
    <property type="entry name" value="Endonuclease_7_sf"/>
</dbReference>
<name>A0ABN2F6N0_9ACTN</name>
<comment type="caution">
    <text evidence="1">The sequence shown here is derived from an EMBL/GenBank/DDBJ whole genome shotgun (WGS) entry which is preliminary data.</text>
</comment>
<evidence type="ECO:0000313" key="2">
    <source>
        <dbReference type="Proteomes" id="UP001500064"/>
    </source>
</evidence>
<dbReference type="SUPFAM" id="SSF54060">
    <property type="entry name" value="His-Me finger endonucleases"/>
    <property type="match status" value="2"/>
</dbReference>